<dbReference type="GO" id="GO:0097550">
    <property type="term" value="C:transcription preinitiation complex"/>
    <property type="evidence" value="ECO:0007669"/>
    <property type="project" value="TreeGrafter"/>
</dbReference>
<dbReference type="InterPro" id="IPR036915">
    <property type="entry name" value="Cyclin-like_sf"/>
</dbReference>
<dbReference type="PANTHER" id="PTHR11618:SF13">
    <property type="entry name" value="TRANSCRIPTION INITIATION FACTOR IIB"/>
    <property type="match status" value="1"/>
</dbReference>
<dbReference type="Gene3D" id="1.10.472.170">
    <property type="match status" value="1"/>
</dbReference>
<feature type="region of interest" description="Disordered" evidence="3">
    <location>
        <begin position="585"/>
        <end position="623"/>
    </location>
</feature>
<keyword evidence="1" id="KW-0805">Transcription regulation</keyword>
<evidence type="ECO:0008006" key="6">
    <source>
        <dbReference type="Google" id="ProtNLM"/>
    </source>
</evidence>
<evidence type="ECO:0000313" key="5">
    <source>
        <dbReference type="Proteomes" id="UP000053477"/>
    </source>
</evidence>
<gene>
    <name evidence="4" type="ORF">SCHPADRAFT_819130</name>
</gene>
<dbReference type="AlphaFoldDB" id="A0A0H2S395"/>
<keyword evidence="2" id="KW-0804">Transcription</keyword>
<evidence type="ECO:0000256" key="2">
    <source>
        <dbReference type="ARBA" id="ARBA00023163"/>
    </source>
</evidence>
<dbReference type="Proteomes" id="UP000053477">
    <property type="component" value="Unassembled WGS sequence"/>
</dbReference>
<dbReference type="InterPro" id="IPR000812">
    <property type="entry name" value="TFIIB"/>
</dbReference>
<dbReference type="STRING" id="27342.A0A0H2S395"/>
<dbReference type="SUPFAM" id="SSF47954">
    <property type="entry name" value="Cyclin-like"/>
    <property type="match status" value="1"/>
</dbReference>
<organism evidence="4 5">
    <name type="scientific">Schizopora paradoxa</name>
    <dbReference type="NCBI Taxonomy" id="27342"/>
    <lineage>
        <taxon>Eukaryota</taxon>
        <taxon>Fungi</taxon>
        <taxon>Dikarya</taxon>
        <taxon>Basidiomycota</taxon>
        <taxon>Agaricomycotina</taxon>
        <taxon>Agaricomycetes</taxon>
        <taxon>Hymenochaetales</taxon>
        <taxon>Schizoporaceae</taxon>
        <taxon>Schizopora</taxon>
    </lineage>
</organism>
<evidence type="ECO:0000313" key="4">
    <source>
        <dbReference type="EMBL" id="KLO18795.1"/>
    </source>
</evidence>
<protein>
    <recommendedName>
        <fullName evidence="6">TFIIB-type domain-containing protein</fullName>
    </recommendedName>
</protein>
<accession>A0A0H2S395</accession>
<dbReference type="EMBL" id="KQ085891">
    <property type="protein sequence ID" value="KLO18795.1"/>
    <property type="molecule type" value="Genomic_DNA"/>
</dbReference>
<feature type="region of interest" description="Disordered" evidence="3">
    <location>
        <begin position="354"/>
        <end position="395"/>
    </location>
</feature>
<name>A0A0H2S395_9AGAM</name>
<feature type="region of interest" description="Disordered" evidence="3">
    <location>
        <begin position="491"/>
        <end position="520"/>
    </location>
</feature>
<proteinExistence type="predicted"/>
<dbReference type="InParanoid" id="A0A0H2S395"/>
<dbReference type="CDD" id="cd00043">
    <property type="entry name" value="CYCLIN_SF"/>
    <property type="match status" value="1"/>
</dbReference>
<sequence>MAANECGECGGKFCWDADAQSAVCLNCGLLEDASQTVLDSQIEPVDNGKLRDSLANTLHPRSTLKSLRSKSGWDLAGQGKAAALDRNKNAMAQFTFSLAKRIGHPGLCPRALLLFEQALERGHVRWGRKARLVAGAALAIALREGRKGETMNDIAFLLEESPVAVARAFTRLVQLLDIKLASTDPSWHLPTLRNRLVEILKEQKPAIPHNLVKLLKKINLPSLLSTAASLSDLVSRAGTVSNLPSPPTACAIFILAIEGELLSSIPNCEQLAKALAVRYGVSGDVVMRRYKVITDEVQSWSLDVPWMRNEAGEPSNKRPKVARRTAVARSLKDVVQYREGIWKAAFEATGPLIAPDEDVEGSVSTASEVELPDNGIDPRRDTQQASSARPKKRRKIHRMDELSEFLLSPLQSQPLSQSSSRSANMPSLDAVSHILAADSPSFEQPATRLQVLSLSKSPDDITDEELFGEGELESLMRTQEERDVLAHALGWSQEGNQSGRTEEDEAHTANARARDQQHGGTSRINIEALNRLLDDAEVLGDAEAWYDNEDDWTADFAGVDLLSRSPTSEICENFGHNRDHPFGAASSLGHEAGDDVLDDEALHEPWMPLSPGRGTDWEEDARF</sequence>
<reference evidence="4 5" key="1">
    <citation type="submission" date="2015-04" db="EMBL/GenBank/DDBJ databases">
        <title>Complete genome sequence of Schizopora paradoxa KUC8140, a cosmopolitan wood degrader in East Asia.</title>
        <authorList>
            <consortium name="DOE Joint Genome Institute"/>
            <person name="Min B."/>
            <person name="Park H."/>
            <person name="Jang Y."/>
            <person name="Kim J.-J."/>
            <person name="Kim K.H."/>
            <person name="Pangilinan J."/>
            <person name="Lipzen A."/>
            <person name="Riley R."/>
            <person name="Grigoriev I.V."/>
            <person name="Spatafora J.W."/>
            <person name="Choi I.-G."/>
        </authorList>
    </citation>
    <scope>NUCLEOTIDE SEQUENCE [LARGE SCALE GENOMIC DNA]</scope>
    <source>
        <strain evidence="4 5">KUC8140</strain>
    </source>
</reference>
<dbReference type="OrthoDB" id="2527864at2759"/>
<evidence type="ECO:0000256" key="1">
    <source>
        <dbReference type="ARBA" id="ARBA00023015"/>
    </source>
</evidence>
<evidence type="ECO:0000256" key="3">
    <source>
        <dbReference type="SAM" id="MobiDB-lite"/>
    </source>
</evidence>
<keyword evidence="5" id="KW-1185">Reference proteome</keyword>
<dbReference type="PANTHER" id="PTHR11618">
    <property type="entry name" value="TRANSCRIPTION INITIATION FACTOR IIB-RELATED"/>
    <property type="match status" value="1"/>
</dbReference>
<dbReference type="GO" id="GO:0070897">
    <property type="term" value="P:transcription preinitiation complex assembly"/>
    <property type="evidence" value="ECO:0007669"/>
    <property type="project" value="InterPro"/>
</dbReference>